<evidence type="ECO:0000256" key="3">
    <source>
        <dbReference type="ARBA" id="ARBA00022801"/>
    </source>
</evidence>
<dbReference type="InterPro" id="IPR023214">
    <property type="entry name" value="HAD_sf"/>
</dbReference>
<proteinExistence type="inferred from homology"/>
<evidence type="ECO:0000256" key="2">
    <source>
        <dbReference type="ARBA" id="ARBA00008770"/>
    </source>
</evidence>
<dbReference type="InterPro" id="IPR036412">
    <property type="entry name" value="HAD-like_sf"/>
</dbReference>
<dbReference type="PANTHER" id="PTHR43768">
    <property type="entry name" value="TREHALOSE 6-PHOSPHATE PHOSPHATASE"/>
    <property type="match status" value="1"/>
</dbReference>
<dbReference type="KEGG" id="mflg:ABS361_14830"/>
<feature type="compositionally biased region" description="Basic and acidic residues" evidence="5">
    <location>
        <begin position="1"/>
        <end position="25"/>
    </location>
</feature>
<accession>A0AAU7X8W0</accession>
<comment type="pathway">
    <text evidence="1 4">Glycan biosynthesis; trehalose biosynthesis.</text>
</comment>
<dbReference type="NCBIfam" id="TIGR01484">
    <property type="entry name" value="HAD-SF-IIB"/>
    <property type="match status" value="1"/>
</dbReference>
<dbReference type="InterPro" id="IPR006379">
    <property type="entry name" value="HAD-SF_hydro_IIB"/>
</dbReference>
<evidence type="ECO:0000256" key="1">
    <source>
        <dbReference type="ARBA" id="ARBA00005199"/>
    </source>
</evidence>
<dbReference type="NCBIfam" id="TIGR00685">
    <property type="entry name" value="T6PP"/>
    <property type="match status" value="1"/>
</dbReference>
<feature type="region of interest" description="Disordered" evidence="5">
    <location>
        <begin position="1"/>
        <end position="31"/>
    </location>
</feature>
<comment type="similarity">
    <text evidence="2 4">Belongs to the trehalose phosphatase family.</text>
</comment>
<dbReference type="GO" id="GO:0004805">
    <property type="term" value="F:trehalose-phosphatase activity"/>
    <property type="evidence" value="ECO:0007669"/>
    <property type="project" value="UniProtKB-EC"/>
</dbReference>
<comment type="catalytic activity">
    <reaction evidence="4">
        <text>alpha,alpha-trehalose 6-phosphate + H2O = alpha,alpha-trehalose + phosphate</text>
        <dbReference type="Rhea" id="RHEA:23420"/>
        <dbReference type="ChEBI" id="CHEBI:15377"/>
        <dbReference type="ChEBI" id="CHEBI:16551"/>
        <dbReference type="ChEBI" id="CHEBI:43474"/>
        <dbReference type="ChEBI" id="CHEBI:58429"/>
        <dbReference type="EC" id="3.1.3.12"/>
    </reaction>
</comment>
<dbReference type="Pfam" id="PF02358">
    <property type="entry name" value="Trehalose_PPase"/>
    <property type="match status" value="1"/>
</dbReference>
<reference evidence="6" key="1">
    <citation type="submission" date="2024-06" db="EMBL/GenBank/DDBJ databases">
        <title>Methylostella associata gen. nov., sp. nov., a novel Ancalomicrobiaceae-affiliated facultatively methylotrophic bacteria that feed on methanotrophs of the genus Methylococcus.</title>
        <authorList>
            <person name="Saltykova V."/>
            <person name="Danilova O.V."/>
            <person name="Oshkin I.Y."/>
            <person name="Belova S.E."/>
            <person name="Pimenov N.V."/>
            <person name="Dedysh S.N."/>
        </authorList>
    </citation>
    <scope>NUCLEOTIDE SEQUENCE</scope>
    <source>
        <strain evidence="6">S20</strain>
    </source>
</reference>
<keyword evidence="3 4" id="KW-0378">Hydrolase</keyword>
<dbReference type="InterPro" id="IPR003337">
    <property type="entry name" value="Trehalose_PPase"/>
</dbReference>
<keyword evidence="4" id="KW-0460">Magnesium</keyword>
<dbReference type="EMBL" id="CP158568">
    <property type="protein sequence ID" value="XBY43362.1"/>
    <property type="molecule type" value="Genomic_DNA"/>
</dbReference>
<name>A0AAU7X8W0_9HYPH</name>
<sequence length="280" mass="29720">MANAERGETDEPAAMRDRRGPEQHASDSFATELAPMTSLGIDPRGGWAFLFDIDGTLLDLADHPDRVVVPETLLPALRRLKALAGGALALVTGRGLGSADRLFGADFDCAGNHGATLRLGTTLDAVAAADDLLLDGIATALEPAIAAYPGAWIERKSHSVAVHWRRVPEAAGDLARAVRIAVAGHVRDWRLIQGKGVIEIARRDATKGTAVERLLASPGYAGRRPFYAGDDVTDEDAFQAVAGLGGVGVLVGPPRRTYAQYSCPAPEVFRRWIEALVEDA</sequence>
<organism evidence="6">
    <name type="scientific">Methyloraptor flagellatus</name>
    <dbReference type="NCBI Taxonomy" id="3162530"/>
    <lineage>
        <taxon>Bacteria</taxon>
        <taxon>Pseudomonadati</taxon>
        <taxon>Pseudomonadota</taxon>
        <taxon>Alphaproteobacteria</taxon>
        <taxon>Hyphomicrobiales</taxon>
        <taxon>Ancalomicrobiaceae</taxon>
        <taxon>Methyloraptor</taxon>
    </lineage>
</organism>
<evidence type="ECO:0000313" key="6">
    <source>
        <dbReference type="EMBL" id="XBY43362.1"/>
    </source>
</evidence>
<evidence type="ECO:0000256" key="4">
    <source>
        <dbReference type="RuleBase" id="RU361117"/>
    </source>
</evidence>
<protein>
    <recommendedName>
        <fullName evidence="4">Trehalose 6-phosphate phosphatase</fullName>
        <ecNumber evidence="4">3.1.3.12</ecNumber>
    </recommendedName>
</protein>
<dbReference type="AlphaFoldDB" id="A0AAU7X8W0"/>
<dbReference type="Gene3D" id="3.40.50.1000">
    <property type="entry name" value="HAD superfamily/HAD-like"/>
    <property type="match status" value="1"/>
</dbReference>
<keyword evidence="4" id="KW-0479">Metal-binding</keyword>
<dbReference type="PANTHER" id="PTHR43768:SF3">
    <property type="entry name" value="TREHALOSE 6-PHOSPHATE PHOSPHATASE"/>
    <property type="match status" value="1"/>
</dbReference>
<dbReference type="GO" id="GO:0046872">
    <property type="term" value="F:metal ion binding"/>
    <property type="evidence" value="ECO:0007669"/>
    <property type="project" value="UniProtKB-KW"/>
</dbReference>
<comment type="cofactor">
    <cofactor evidence="4">
        <name>Mg(2+)</name>
        <dbReference type="ChEBI" id="CHEBI:18420"/>
    </cofactor>
</comment>
<evidence type="ECO:0000256" key="5">
    <source>
        <dbReference type="SAM" id="MobiDB-lite"/>
    </source>
</evidence>
<dbReference type="SUPFAM" id="SSF56784">
    <property type="entry name" value="HAD-like"/>
    <property type="match status" value="1"/>
</dbReference>
<dbReference type="EC" id="3.1.3.12" evidence="4"/>
<comment type="function">
    <text evidence="4">Removes the phosphate from trehalose 6-phosphate to produce free trehalose.</text>
</comment>
<dbReference type="GO" id="GO:0005992">
    <property type="term" value="P:trehalose biosynthetic process"/>
    <property type="evidence" value="ECO:0007669"/>
    <property type="project" value="InterPro"/>
</dbReference>
<dbReference type="Gene3D" id="3.30.70.1020">
    <property type="entry name" value="Trehalose-6-phosphate phosphatase related protein, domain 2"/>
    <property type="match status" value="1"/>
</dbReference>
<gene>
    <name evidence="6" type="primary">otsB</name>
    <name evidence="6" type="ORF">ABS361_14830</name>
</gene>
<dbReference type="InterPro" id="IPR044651">
    <property type="entry name" value="OTSB-like"/>
</dbReference>
<dbReference type="RefSeq" id="WP_407048462.1">
    <property type="nucleotide sequence ID" value="NZ_CP158568.1"/>
</dbReference>